<sequence length="520" mass="58398">MTAIVARAPLQPLPMSSAQRPPRRLSARLQEREPSYSDKHDPAQEQQNPALHGKSNAKKRKTAYEEEDDGFMFSRVKKRKQKDAPKPAPIPEDAPADDAAVQKPSEIRSTPATSTQTVKDDGNHETGKSRHTKKMSFSTPDPSEKQPVRRSKRLSDEPKATSPQHKTRRKDPVARPQAASDVEKPKEHSPLRIAKKRKAANETDGAPASHREEPASDDQHSATKIALPFADTPVIRRNKEMRENKGKKGERRSSMSLRGRRASSLIESGNSNALPHDEVEVADFYKHIESDGLPEPRRMRQLLTWCATRSLDQKPMGASFEESSAIAAARVIQEELLKDLANKSELSDWFSREEVPEAPKALPERPNPKNMQNAEKIAELEQQIQRLRIERDALESLMRPPSAPEMPKMKRLNTSLLDSNEAATYEQLQSTASSSSIASRVESIFSSLEPKVDAFADHVHKIAQYRDAADNVASRALAISAEKLVERERESRRRAQPEDRERSPRRDLGNVLRGLSRADR</sequence>
<dbReference type="InParanoid" id="W2RNZ1"/>
<feature type="compositionally biased region" description="Basic and acidic residues" evidence="2">
    <location>
        <begin position="29"/>
        <end position="43"/>
    </location>
</feature>
<dbReference type="STRING" id="1220924.W2RNZ1"/>
<feature type="compositionally biased region" description="Basic and acidic residues" evidence="2">
    <location>
        <begin position="181"/>
        <end position="190"/>
    </location>
</feature>
<evidence type="ECO:0008006" key="5">
    <source>
        <dbReference type="Google" id="ProtNLM"/>
    </source>
</evidence>
<keyword evidence="4" id="KW-1185">Reference proteome</keyword>
<gene>
    <name evidence="3" type="ORF">HMPREF1541_06223</name>
</gene>
<feature type="compositionally biased region" description="Basic and acidic residues" evidence="2">
    <location>
        <begin position="237"/>
        <end position="253"/>
    </location>
</feature>
<dbReference type="EMBL" id="KB822722">
    <property type="protein sequence ID" value="ETN38192.1"/>
    <property type="molecule type" value="Genomic_DNA"/>
</dbReference>
<dbReference type="AlphaFoldDB" id="W2RNZ1"/>
<protein>
    <recommendedName>
        <fullName evidence="5">Kinetochore protein mis13</fullName>
    </recommendedName>
</protein>
<organism evidence="3 4">
    <name type="scientific">Cyphellophora europaea (strain CBS 101466)</name>
    <name type="common">Phialophora europaea</name>
    <dbReference type="NCBI Taxonomy" id="1220924"/>
    <lineage>
        <taxon>Eukaryota</taxon>
        <taxon>Fungi</taxon>
        <taxon>Dikarya</taxon>
        <taxon>Ascomycota</taxon>
        <taxon>Pezizomycotina</taxon>
        <taxon>Eurotiomycetes</taxon>
        <taxon>Chaetothyriomycetidae</taxon>
        <taxon>Chaetothyriales</taxon>
        <taxon>Cyphellophoraceae</taxon>
        <taxon>Cyphellophora</taxon>
    </lineage>
</organism>
<dbReference type="PANTHER" id="PTHR14778:SF2">
    <property type="entry name" value="KINETOCHORE-ASSOCIATED PROTEIN DSN1 HOMOLOG"/>
    <property type="match status" value="1"/>
</dbReference>
<dbReference type="GO" id="GO:0051301">
    <property type="term" value="P:cell division"/>
    <property type="evidence" value="ECO:0007669"/>
    <property type="project" value="InterPro"/>
</dbReference>
<dbReference type="VEuPathDB" id="FungiDB:HMPREF1541_06223"/>
<dbReference type="HOGENOM" id="CLU_021697_0_0_1"/>
<evidence type="ECO:0000313" key="3">
    <source>
        <dbReference type="EMBL" id="ETN38192.1"/>
    </source>
</evidence>
<feature type="coiled-coil region" evidence="1">
    <location>
        <begin position="370"/>
        <end position="397"/>
    </location>
</feature>
<dbReference type="GO" id="GO:0007059">
    <property type="term" value="P:chromosome segregation"/>
    <property type="evidence" value="ECO:0007669"/>
    <property type="project" value="InterPro"/>
</dbReference>
<evidence type="ECO:0000313" key="4">
    <source>
        <dbReference type="Proteomes" id="UP000030752"/>
    </source>
</evidence>
<dbReference type="eggNOG" id="ENOG502S2VJ">
    <property type="taxonomic scope" value="Eukaryota"/>
</dbReference>
<dbReference type="OrthoDB" id="3364649at2759"/>
<feature type="compositionally biased region" description="Basic and acidic residues" evidence="2">
    <location>
        <begin position="485"/>
        <end position="508"/>
    </location>
</feature>
<evidence type="ECO:0000256" key="2">
    <source>
        <dbReference type="SAM" id="MobiDB-lite"/>
    </source>
</evidence>
<feature type="region of interest" description="Disordered" evidence="2">
    <location>
        <begin position="485"/>
        <end position="520"/>
    </location>
</feature>
<name>W2RNZ1_CYPE1</name>
<feature type="compositionally biased region" description="Basic and acidic residues" evidence="2">
    <location>
        <begin position="118"/>
        <end position="128"/>
    </location>
</feature>
<dbReference type="GO" id="GO:0000444">
    <property type="term" value="C:MIS12/MIND type complex"/>
    <property type="evidence" value="ECO:0007669"/>
    <property type="project" value="InterPro"/>
</dbReference>
<dbReference type="GeneID" id="19973562"/>
<feature type="compositionally biased region" description="Basic and acidic residues" evidence="2">
    <location>
        <begin position="142"/>
        <end position="159"/>
    </location>
</feature>
<feature type="compositionally biased region" description="Polar residues" evidence="2">
    <location>
        <begin position="107"/>
        <end position="117"/>
    </location>
</feature>
<dbReference type="RefSeq" id="XP_008718781.1">
    <property type="nucleotide sequence ID" value="XM_008720559.1"/>
</dbReference>
<dbReference type="InterPro" id="IPR013218">
    <property type="entry name" value="Dsn1/Mis13"/>
</dbReference>
<dbReference type="PANTHER" id="PTHR14778">
    <property type="entry name" value="KINETOCHORE-ASSOCIATED PROTEIN DSN1 HOMOLOG"/>
    <property type="match status" value="1"/>
</dbReference>
<dbReference type="Pfam" id="PF08202">
    <property type="entry name" value="MIS13"/>
    <property type="match status" value="1"/>
</dbReference>
<proteinExistence type="predicted"/>
<reference evidence="3 4" key="1">
    <citation type="submission" date="2013-03" db="EMBL/GenBank/DDBJ databases">
        <title>The Genome Sequence of Phialophora europaea CBS 101466.</title>
        <authorList>
            <consortium name="The Broad Institute Genomics Platform"/>
            <person name="Cuomo C."/>
            <person name="de Hoog S."/>
            <person name="Gorbushina A."/>
            <person name="Walker B."/>
            <person name="Young S.K."/>
            <person name="Zeng Q."/>
            <person name="Gargeya S."/>
            <person name="Fitzgerald M."/>
            <person name="Haas B."/>
            <person name="Abouelleil A."/>
            <person name="Allen A.W."/>
            <person name="Alvarado L."/>
            <person name="Arachchi H.M."/>
            <person name="Berlin A.M."/>
            <person name="Chapman S.B."/>
            <person name="Gainer-Dewar J."/>
            <person name="Goldberg J."/>
            <person name="Griggs A."/>
            <person name="Gujja S."/>
            <person name="Hansen M."/>
            <person name="Howarth C."/>
            <person name="Imamovic A."/>
            <person name="Ireland A."/>
            <person name="Larimer J."/>
            <person name="McCowan C."/>
            <person name="Murphy C."/>
            <person name="Pearson M."/>
            <person name="Poon T.W."/>
            <person name="Priest M."/>
            <person name="Roberts A."/>
            <person name="Saif S."/>
            <person name="Shea T."/>
            <person name="Sisk P."/>
            <person name="Sykes S."/>
            <person name="Wortman J."/>
            <person name="Nusbaum C."/>
            <person name="Birren B."/>
        </authorList>
    </citation>
    <scope>NUCLEOTIDE SEQUENCE [LARGE SCALE GENOMIC DNA]</scope>
    <source>
        <strain evidence="3 4">CBS 101466</strain>
    </source>
</reference>
<keyword evidence="1" id="KW-0175">Coiled coil</keyword>
<evidence type="ECO:0000256" key="1">
    <source>
        <dbReference type="SAM" id="Coils"/>
    </source>
</evidence>
<dbReference type="Proteomes" id="UP000030752">
    <property type="component" value="Unassembled WGS sequence"/>
</dbReference>
<feature type="compositionally biased region" description="Basic and acidic residues" evidence="2">
    <location>
        <begin position="209"/>
        <end position="221"/>
    </location>
</feature>
<accession>W2RNZ1</accession>
<feature type="region of interest" description="Disordered" evidence="2">
    <location>
        <begin position="1"/>
        <end position="272"/>
    </location>
</feature>